<evidence type="ECO:0000313" key="2">
    <source>
        <dbReference type="Proteomes" id="UP000182015"/>
    </source>
</evidence>
<keyword evidence="2" id="KW-1185">Reference proteome</keyword>
<dbReference type="Pfam" id="PF07949">
    <property type="entry name" value="YbbR"/>
    <property type="match status" value="3"/>
</dbReference>
<dbReference type="STRING" id="1856638.A9Q68_01695"/>
<dbReference type="RefSeq" id="WP_071792938.1">
    <property type="nucleotide sequence ID" value="NZ_LZDD01000001.1"/>
</dbReference>
<dbReference type="OrthoDB" id="2960905at2"/>
<dbReference type="PANTHER" id="PTHR37804">
    <property type="entry name" value="CDAA REGULATORY PROTEIN CDAR"/>
    <property type="match status" value="1"/>
</dbReference>
<dbReference type="Gene3D" id="2.170.120.40">
    <property type="entry name" value="YbbR-like domain"/>
    <property type="match status" value="2"/>
</dbReference>
<organism evidence="1 2">
    <name type="scientific">Streptococcus bovimastitidis</name>
    <dbReference type="NCBI Taxonomy" id="1856638"/>
    <lineage>
        <taxon>Bacteria</taxon>
        <taxon>Bacillati</taxon>
        <taxon>Bacillota</taxon>
        <taxon>Bacilli</taxon>
        <taxon>Lactobacillales</taxon>
        <taxon>Streptococcaceae</taxon>
        <taxon>Streptococcus</taxon>
    </lineage>
</organism>
<accession>A0A1L8MNF9</accession>
<dbReference type="PANTHER" id="PTHR37804:SF1">
    <property type="entry name" value="CDAA REGULATORY PROTEIN CDAR"/>
    <property type="match status" value="1"/>
</dbReference>
<name>A0A1L8MNF9_9STRE</name>
<sequence>MKSFFNSRLWLGLVSIFLAIVLFLAAASSSVSNSNSQLYSPIETYTHSLTDVPIDLKYDSDKYFISEYSYGAQVYLTSTNRIKLDSEVNSDTRNFKIVADLSHSKPGKVTVPLKVNNLPSGVAAKVTPGKISVTIGKKKTKTFSVSGSADSKQIASGYEIAEISTDISKVEVTSDESKIDLIDHVVAKLPDDVNLKEDYSDEVTLQAVSADGTVLASSISPARTNLKVSIKKITKEVPIRMSMLGTVNGGLASITPKLSRQTAIISGPKEVLDNTYEVVAEFDISDVTKNTNKTVSLKADGVSIEPTSVVVQLTTKKK</sequence>
<gene>
    <name evidence="1" type="ORF">A9Q68_01695</name>
</gene>
<comment type="caution">
    <text evidence="1">The sequence shown here is derived from an EMBL/GenBank/DDBJ whole genome shotgun (WGS) entry which is preliminary data.</text>
</comment>
<dbReference type="AlphaFoldDB" id="A0A1L8MNF9"/>
<proteinExistence type="predicted"/>
<protein>
    <recommendedName>
        <fullName evidence="3">YbbR-like domain-containing protein</fullName>
    </recommendedName>
</protein>
<dbReference type="Gene3D" id="2.170.120.30">
    <property type="match status" value="1"/>
</dbReference>
<reference evidence="2" key="1">
    <citation type="submission" date="2016-06" db="EMBL/GenBank/DDBJ databases">
        <authorList>
            <person name="de Vries S.P.W."/>
            <person name="Hadjirin N.F."/>
            <person name="Lay E.M."/>
            <person name="Zadoks R.N."/>
            <person name="Peacock S.J."/>
            <person name="Parkhill J."/>
            <person name="Grant A.J."/>
            <person name="Mcdougall S."/>
            <person name="Holmes M.A."/>
        </authorList>
    </citation>
    <scope>NUCLEOTIDE SEQUENCE [LARGE SCALE GENOMIC DNA]</scope>
    <source>
        <strain evidence="2">NZ1587</strain>
    </source>
</reference>
<dbReference type="EMBL" id="LZDD01000001">
    <property type="protein sequence ID" value="OJF72283.1"/>
    <property type="molecule type" value="Genomic_DNA"/>
</dbReference>
<dbReference type="InterPro" id="IPR012505">
    <property type="entry name" value="YbbR"/>
</dbReference>
<dbReference type="Proteomes" id="UP000182015">
    <property type="component" value="Unassembled WGS sequence"/>
</dbReference>
<dbReference type="InterPro" id="IPR053154">
    <property type="entry name" value="c-di-AMP_regulator"/>
</dbReference>
<evidence type="ECO:0008006" key="3">
    <source>
        <dbReference type="Google" id="ProtNLM"/>
    </source>
</evidence>
<evidence type="ECO:0000313" key="1">
    <source>
        <dbReference type="EMBL" id="OJF72283.1"/>
    </source>
</evidence>